<comment type="caution">
    <text evidence="3">The sequence shown here is derived from an EMBL/GenBank/DDBJ whole genome shotgun (WGS) entry which is preliminary data.</text>
</comment>
<name>A0ABT1M1M1_9MYCO</name>
<feature type="compositionally biased region" description="Low complexity" evidence="1">
    <location>
        <begin position="198"/>
        <end position="211"/>
    </location>
</feature>
<feature type="transmembrane region" description="Helical" evidence="2">
    <location>
        <begin position="89"/>
        <end position="109"/>
    </location>
</feature>
<evidence type="ECO:0000256" key="1">
    <source>
        <dbReference type="SAM" id="MobiDB-lite"/>
    </source>
</evidence>
<feature type="compositionally biased region" description="Low complexity" evidence="1">
    <location>
        <begin position="35"/>
        <end position="51"/>
    </location>
</feature>
<keyword evidence="2" id="KW-0472">Membrane</keyword>
<feature type="compositionally biased region" description="Polar residues" evidence="1">
    <location>
        <begin position="16"/>
        <end position="25"/>
    </location>
</feature>
<gene>
    <name evidence="3" type="ORF">NM203_06100</name>
</gene>
<dbReference type="EMBL" id="JANDBD010000002">
    <property type="protein sequence ID" value="MCP9271752.1"/>
    <property type="molecule type" value="Genomic_DNA"/>
</dbReference>
<sequence>MTYPPGGPGYPQPPQSQFSAPTQQFERVPEPAQPPALAHASATPSAAPSAPDAGPSKLPVYLGAAVAVLGFAIYLTSFGPVFGEFGGSAFELVVAPVVAALLAGVGLLPKQTDRSAIAAVFAVLGFLLLILVVVAGAPIDWAFYPFIVFSVLQSIAAVAVVLLDAGVITAPPPRPKYEQPAYGPGYGASGGYYGQPHGGPQQQGYPPQQYGGYQGGAPNTGGFQALGRPNGPPNGPGPQGGHFGNAPQGSQAQTTAWPTSGSQGGQQSGPPTPPTGFPAFGQPQAAPDSAAAPSLAKPEPDDAAHHTQVAPQQSAPPPS</sequence>
<dbReference type="Proteomes" id="UP001651690">
    <property type="component" value="Unassembled WGS sequence"/>
</dbReference>
<accession>A0ABT1M1M1</accession>
<feature type="compositionally biased region" description="Low complexity" evidence="1">
    <location>
        <begin position="277"/>
        <end position="297"/>
    </location>
</feature>
<dbReference type="InterPro" id="IPR035166">
    <property type="entry name" value="DUF5336"/>
</dbReference>
<feature type="transmembrane region" description="Helical" evidence="2">
    <location>
        <begin position="143"/>
        <end position="167"/>
    </location>
</feature>
<feature type="transmembrane region" description="Helical" evidence="2">
    <location>
        <begin position="58"/>
        <end position="77"/>
    </location>
</feature>
<keyword evidence="2" id="KW-1133">Transmembrane helix</keyword>
<evidence type="ECO:0000313" key="3">
    <source>
        <dbReference type="EMBL" id="MCP9271752.1"/>
    </source>
</evidence>
<feature type="region of interest" description="Disordered" evidence="1">
    <location>
        <begin position="188"/>
        <end position="319"/>
    </location>
</feature>
<feature type="transmembrane region" description="Helical" evidence="2">
    <location>
        <begin position="116"/>
        <end position="137"/>
    </location>
</feature>
<feature type="compositionally biased region" description="Polar residues" evidence="1">
    <location>
        <begin position="247"/>
        <end position="257"/>
    </location>
</feature>
<evidence type="ECO:0000256" key="2">
    <source>
        <dbReference type="SAM" id="Phobius"/>
    </source>
</evidence>
<proteinExistence type="predicted"/>
<keyword evidence="2" id="KW-0812">Transmembrane</keyword>
<protein>
    <submittedName>
        <fullName evidence="3">DUF5336 domain-containing protein</fullName>
    </submittedName>
</protein>
<keyword evidence="4" id="KW-1185">Reference proteome</keyword>
<evidence type="ECO:0000313" key="4">
    <source>
        <dbReference type="Proteomes" id="UP001651690"/>
    </source>
</evidence>
<feature type="region of interest" description="Disordered" evidence="1">
    <location>
        <begin position="1"/>
        <end position="51"/>
    </location>
</feature>
<dbReference type="Pfam" id="PF17270">
    <property type="entry name" value="DUF5336"/>
    <property type="match status" value="1"/>
</dbReference>
<reference evidence="3 4" key="1">
    <citation type="submission" date="2022-06" db="EMBL/GenBank/DDBJ databases">
        <title>Mycolicibacterium sp. CAU 1645 isolated from seawater.</title>
        <authorList>
            <person name="Kim W."/>
        </authorList>
    </citation>
    <scope>NUCLEOTIDE SEQUENCE [LARGE SCALE GENOMIC DNA]</scope>
    <source>
        <strain evidence="3 4">CAU 1645</strain>
    </source>
</reference>
<feature type="compositionally biased region" description="Pro residues" evidence="1">
    <location>
        <begin position="1"/>
        <end position="14"/>
    </location>
</feature>
<dbReference type="RefSeq" id="WP_255058822.1">
    <property type="nucleotide sequence ID" value="NZ_JANDBD010000002.1"/>
</dbReference>
<organism evidence="3 4">
    <name type="scientific">Mycolicibacterium arenosum</name>
    <dbReference type="NCBI Taxonomy" id="2952157"/>
    <lineage>
        <taxon>Bacteria</taxon>
        <taxon>Bacillati</taxon>
        <taxon>Actinomycetota</taxon>
        <taxon>Actinomycetes</taxon>
        <taxon>Mycobacteriales</taxon>
        <taxon>Mycobacteriaceae</taxon>
        <taxon>Mycolicibacterium</taxon>
    </lineage>
</organism>
<feature type="compositionally biased region" description="Gly residues" evidence="1">
    <location>
        <begin position="188"/>
        <end position="197"/>
    </location>
</feature>